<protein>
    <submittedName>
        <fullName evidence="2">Uncharacterized protein</fullName>
    </submittedName>
</protein>
<accession>A0A1I8C1E6</accession>
<dbReference type="InterPro" id="IPR036736">
    <property type="entry name" value="ACP-like_sf"/>
</dbReference>
<organism evidence="1 2">
    <name type="scientific">Meloidogyne hapla</name>
    <name type="common">Root-knot nematode worm</name>
    <dbReference type="NCBI Taxonomy" id="6305"/>
    <lineage>
        <taxon>Eukaryota</taxon>
        <taxon>Metazoa</taxon>
        <taxon>Ecdysozoa</taxon>
        <taxon>Nematoda</taxon>
        <taxon>Chromadorea</taxon>
        <taxon>Rhabditida</taxon>
        <taxon>Tylenchina</taxon>
        <taxon>Tylenchomorpha</taxon>
        <taxon>Tylenchoidea</taxon>
        <taxon>Meloidogynidae</taxon>
        <taxon>Meloidogyninae</taxon>
        <taxon>Meloidogyne</taxon>
    </lineage>
</organism>
<proteinExistence type="predicted"/>
<dbReference type="Gene3D" id="1.10.1200.10">
    <property type="entry name" value="ACP-like"/>
    <property type="match status" value="1"/>
</dbReference>
<keyword evidence="1" id="KW-1185">Reference proteome</keyword>
<dbReference type="Proteomes" id="UP000095281">
    <property type="component" value="Unplaced"/>
</dbReference>
<dbReference type="WBParaSite" id="MhA1_Contig883.frz3.gene8">
    <property type="protein sequence ID" value="MhA1_Contig883.frz3.gene8"/>
    <property type="gene ID" value="MhA1_Contig883.frz3.gene8"/>
</dbReference>
<sequence length="131" mass="15542">MDYSIFSTSKKLFFNKSILLKNLRNIQNKNEFNDNLFEELYGFKFKKQINRKEIERKILKIIKKQPLINQELFKEKGLHATFLSLGIKSKKELFNEICNEFEIQLPLGEFDNIQNGLDFCNIICDLINSDN</sequence>
<dbReference type="AlphaFoldDB" id="A0A1I8C1E6"/>
<name>A0A1I8C1E6_MELHA</name>
<reference evidence="2" key="1">
    <citation type="submission" date="2016-11" db="UniProtKB">
        <authorList>
            <consortium name="WormBaseParasite"/>
        </authorList>
    </citation>
    <scope>IDENTIFICATION</scope>
</reference>
<evidence type="ECO:0000313" key="1">
    <source>
        <dbReference type="Proteomes" id="UP000095281"/>
    </source>
</evidence>
<evidence type="ECO:0000313" key="2">
    <source>
        <dbReference type="WBParaSite" id="MhA1_Contig883.frz3.gene8"/>
    </source>
</evidence>